<accession>A0AAN6USM9</accession>
<dbReference type="EMBL" id="MU853401">
    <property type="protein sequence ID" value="KAK4138507.1"/>
    <property type="molecule type" value="Genomic_DNA"/>
</dbReference>
<feature type="compositionally biased region" description="Low complexity" evidence="2">
    <location>
        <begin position="446"/>
        <end position="463"/>
    </location>
</feature>
<dbReference type="PANTHER" id="PTHR43591">
    <property type="entry name" value="METHYLTRANSFERASE"/>
    <property type="match status" value="1"/>
</dbReference>
<gene>
    <name evidence="4" type="ORF">BT67DRAFT_370609</name>
</gene>
<organism evidence="4 5">
    <name type="scientific">Trichocladium antarcticum</name>
    <dbReference type="NCBI Taxonomy" id="1450529"/>
    <lineage>
        <taxon>Eukaryota</taxon>
        <taxon>Fungi</taxon>
        <taxon>Dikarya</taxon>
        <taxon>Ascomycota</taxon>
        <taxon>Pezizomycotina</taxon>
        <taxon>Sordariomycetes</taxon>
        <taxon>Sordariomycetidae</taxon>
        <taxon>Sordariales</taxon>
        <taxon>Chaetomiaceae</taxon>
        <taxon>Trichocladium</taxon>
    </lineage>
</organism>
<feature type="region of interest" description="Disordered" evidence="2">
    <location>
        <begin position="1"/>
        <end position="149"/>
    </location>
</feature>
<dbReference type="Pfam" id="PF08241">
    <property type="entry name" value="Methyltransf_11"/>
    <property type="match status" value="1"/>
</dbReference>
<name>A0AAN6USM9_9PEZI</name>
<dbReference type="AlphaFoldDB" id="A0AAN6USM9"/>
<feature type="domain" description="Methyltransferase type 11" evidence="3">
    <location>
        <begin position="360"/>
        <end position="423"/>
    </location>
</feature>
<evidence type="ECO:0000313" key="5">
    <source>
        <dbReference type="Proteomes" id="UP001304895"/>
    </source>
</evidence>
<evidence type="ECO:0000259" key="3">
    <source>
        <dbReference type="Pfam" id="PF08241"/>
    </source>
</evidence>
<evidence type="ECO:0000256" key="1">
    <source>
        <dbReference type="ARBA" id="ARBA00038158"/>
    </source>
</evidence>
<dbReference type="Gene3D" id="3.40.50.150">
    <property type="entry name" value="Vaccinia Virus protein VP39"/>
    <property type="match status" value="1"/>
</dbReference>
<dbReference type="GO" id="GO:0008757">
    <property type="term" value="F:S-adenosylmethionine-dependent methyltransferase activity"/>
    <property type="evidence" value="ECO:0007669"/>
    <property type="project" value="InterPro"/>
</dbReference>
<sequence>MEYMAGYVMSRAPFSSSVVEPPLGPTRSNSTSQAKIKKRSRIHGRARTNSTSTTSSGGGGHAENQAPPHNAHSAHNAHNAHSAGWPQHPPAGAEPSGAAVDAAPAPATSTPTAGILRRKSHRDRDRDRDRMTAPANYHQDKQLPATPRLNTQDAVTKLLGVTISEPASARTPTSATALADRRMPQHAMHSDAALGLGAKVGGVGFPRAESISSVSGATTTSNRTVFSSEQQSSSEATAYHSRPFVVRHGRTYISDPTLPYPLPVDLEEIHHQNLKTMLLMQLYGRPICAPDFADRPPPRILEVGCATGFWSLMCYKHYEARGQHANMSFTGIDIVPLSPSSGPAGGASSSSTSSTEASPEDTRPDAGMDWRFVQHDLRKLSLPFPDSSFDFVMVKEMGFATTMTMQQGVLEEYIRVLSPGGTLEIWETDHVLRMLRPHVPEPQPAGPSAAAATTGPHPASVENAPDEDDEPTPNTNTTTTTAPDNPADLGAYLMTPNTPLSTPLNNFLVEYNGWIQRALEARVLPAVPCTLIRPLLMQEAEALTGIGSRRLAVPLSEIRWEREGVGGVVTKDGKSYIETGKLAGGRLGGGGLSPAAAALRRTALMIVVGQIQSLEPILREVSGKSQDEWDTWMGKMLNDLVRENGTSWGECLEVGAWWAKRRGGGEH</sequence>
<dbReference type="Proteomes" id="UP001304895">
    <property type="component" value="Unassembled WGS sequence"/>
</dbReference>
<proteinExistence type="inferred from homology"/>
<keyword evidence="5" id="KW-1185">Reference proteome</keyword>
<dbReference type="InterPro" id="IPR013216">
    <property type="entry name" value="Methyltransf_11"/>
</dbReference>
<feature type="region of interest" description="Disordered" evidence="2">
    <location>
        <begin position="213"/>
        <end position="234"/>
    </location>
</feature>
<evidence type="ECO:0000256" key="2">
    <source>
        <dbReference type="SAM" id="MobiDB-lite"/>
    </source>
</evidence>
<dbReference type="CDD" id="cd02440">
    <property type="entry name" value="AdoMet_MTases"/>
    <property type="match status" value="1"/>
</dbReference>
<dbReference type="InterPro" id="IPR029063">
    <property type="entry name" value="SAM-dependent_MTases_sf"/>
</dbReference>
<dbReference type="SUPFAM" id="SSF53335">
    <property type="entry name" value="S-adenosyl-L-methionine-dependent methyltransferases"/>
    <property type="match status" value="1"/>
</dbReference>
<feature type="compositionally biased region" description="Basic and acidic residues" evidence="2">
    <location>
        <begin position="122"/>
        <end position="131"/>
    </location>
</feature>
<dbReference type="PANTHER" id="PTHR43591:SF50">
    <property type="entry name" value="METHYLTRANSFERASE DOMAIN-CONTAINING PROTEIN-RELATED"/>
    <property type="match status" value="1"/>
</dbReference>
<feature type="compositionally biased region" description="Low complexity" evidence="2">
    <location>
        <begin position="66"/>
        <end position="83"/>
    </location>
</feature>
<evidence type="ECO:0000313" key="4">
    <source>
        <dbReference type="EMBL" id="KAK4138507.1"/>
    </source>
</evidence>
<comment type="similarity">
    <text evidence="1">Belongs to the methyltransferase superfamily. LaeA methyltransferase family.</text>
</comment>
<feature type="compositionally biased region" description="Low complexity" evidence="2">
    <location>
        <begin position="472"/>
        <end position="488"/>
    </location>
</feature>
<feature type="region of interest" description="Disordered" evidence="2">
    <location>
        <begin position="340"/>
        <end position="367"/>
    </location>
</feature>
<feature type="compositionally biased region" description="Low complexity" evidence="2">
    <location>
        <begin position="91"/>
        <end position="114"/>
    </location>
</feature>
<feature type="compositionally biased region" description="Low complexity" evidence="2">
    <location>
        <begin position="340"/>
        <end position="357"/>
    </location>
</feature>
<comment type="caution">
    <text evidence="4">The sequence shown here is derived from an EMBL/GenBank/DDBJ whole genome shotgun (WGS) entry which is preliminary data.</text>
</comment>
<reference evidence="4" key="2">
    <citation type="submission" date="2023-05" db="EMBL/GenBank/DDBJ databases">
        <authorList>
            <consortium name="Lawrence Berkeley National Laboratory"/>
            <person name="Steindorff A."/>
            <person name="Hensen N."/>
            <person name="Bonometti L."/>
            <person name="Westerberg I."/>
            <person name="Brannstrom I.O."/>
            <person name="Guillou S."/>
            <person name="Cros-Aarteil S."/>
            <person name="Calhoun S."/>
            <person name="Haridas S."/>
            <person name="Kuo A."/>
            <person name="Mondo S."/>
            <person name="Pangilinan J."/>
            <person name="Riley R."/>
            <person name="Labutti K."/>
            <person name="Andreopoulos B."/>
            <person name="Lipzen A."/>
            <person name="Chen C."/>
            <person name="Yanf M."/>
            <person name="Daum C."/>
            <person name="Ng V."/>
            <person name="Clum A."/>
            <person name="Ohm R."/>
            <person name="Martin F."/>
            <person name="Silar P."/>
            <person name="Natvig D."/>
            <person name="Lalanne C."/>
            <person name="Gautier V."/>
            <person name="Ament-Velasquez S.L."/>
            <person name="Kruys A."/>
            <person name="Hutchinson M.I."/>
            <person name="Powell A.J."/>
            <person name="Barry K."/>
            <person name="Miller A.N."/>
            <person name="Grigoriev I.V."/>
            <person name="Debuchy R."/>
            <person name="Gladieux P."/>
            <person name="Thoren M.H."/>
            <person name="Johannesson H."/>
        </authorList>
    </citation>
    <scope>NUCLEOTIDE SEQUENCE</scope>
    <source>
        <strain evidence="4">CBS 123565</strain>
    </source>
</reference>
<feature type="region of interest" description="Disordered" evidence="2">
    <location>
        <begin position="437"/>
        <end position="491"/>
    </location>
</feature>
<feature type="compositionally biased region" description="Basic residues" evidence="2">
    <location>
        <begin position="35"/>
        <end position="46"/>
    </location>
</feature>
<feature type="compositionally biased region" description="Polar residues" evidence="2">
    <location>
        <begin position="213"/>
        <end position="226"/>
    </location>
</feature>
<reference evidence="4" key="1">
    <citation type="journal article" date="2023" name="Mol. Phylogenet. Evol.">
        <title>Genome-scale phylogeny and comparative genomics of the fungal order Sordariales.</title>
        <authorList>
            <person name="Hensen N."/>
            <person name="Bonometti L."/>
            <person name="Westerberg I."/>
            <person name="Brannstrom I.O."/>
            <person name="Guillou S."/>
            <person name="Cros-Aarteil S."/>
            <person name="Calhoun S."/>
            <person name="Haridas S."/>
            <person name="Kuo A."/>
            <person name="Mondo S."/>
            <person name="Pangilinan J."/>
            <person name="Riley R."/>
            <person name="LaButti K."/>
            <person name="Andreopoulos B."/>
            <person name="Lipzen A."/>
            <person name="Chen C."/>
            <person name="Yan M."/>
            <person name="Daum C."/>
            <person name="Ng V."/>
            <person name="Clum A."/>
            <person name="Steindorff A."/>
            <person name="Ohm R.A."/>
            <person name="Martin F."/>
            <person name="Silar P."/>
            <person name="Natvig D.O."/>
            <person name="Lalanne C."/>
            <person name="Gautier V."/>
            <person name="Ament-Velasquez S.L."/>
            <person name="Kruys A."/>
            <person name="Hutchinson M.I."/>
            <person name="Powell A.J."/>
            <person name="Barry K."/>
            <person name="Miller A.N."/>
            <person name="Grigoriev I.V."/>
            <person name="Debuchy R."/>
            <person name="Gladieux P."/>
            <person name="Hiltunen Thoren M."/>
            <person name="Johannesson H."/>
        </authorList>
    </citation>
    <scope>NUCLEOTIDE SEQUENCE</scope>
    <source>
        <strain evidence="4">CBS 123565</strain>
    </source>
</reference>
<protein>
    <recommendedName>
        <fullName evidence="3">Methyltransferase type 11 domain-containing protein</fullName>
    </recommendedName>
</protein>